<evidence type="ECO:0008006" key="4">
    <source>
        <dbReference type="Google" id="ProtNLM"/>
    </source>
</evidence>
<name>A0ABX7CIA1_9FUSO</name>
<keyword evidence="1" id="KW-0472">Membrane</keyword>
<evidence type="ECO:0000313" key="2">
    <source>
        <dbReference type="EMBL" id="QQS88427.1"/>
    </source>
</evidence>
<organism evidence="2 3">
    <name type="scientific">Fusobacterium canifelinum</name>
    <dbReference type="NCBI Taxonomy" id="285729"/>
    <lineage>
        <taxon>Bacteria</taxon>
        <taxon>Fusobacteriati</taxon>
        <taxon>Fusobacteriota</taxon>
        <taxon>Fusobacteriia</taxon>
        <taxon>Fusobacteriales</taxon>
        <taxon>Fusobacteriaceae</taxon>
        <taxon>Fusobacterium</taxon>
    </lineage>
</organism>
<keyword evidence="1" id="KW-1133">Transmembrane helix</keyword>
<dbReference type="EMBL" id="CP068114">
    <property type="protein sequence ID" value="QQS88427.1"/>
    <property type="molecule type" value="Genomic_DNA"/>
</dbReference>
<accession>A0ABX7CIA1</accession>
<keyword evidence="3" id="KW-1185">Reference proteome</keyword>
<keyword evidence="1" id="KW-0812">Transmembrane</keyword>
<gene>
    <name evidence="2" type="ORF">I6I83_04645</name>
</gene>
<dbReference type="RefSeq" id="WP_201627799.1">
    <property type="nucleotide sequence ID" value="NZ_CP068114.1"/>
</dbReference>
<protein>
    <recommendedName>
        <fullName evidence="4">DUF2846 domain-containing protein</fullName>
    </recommendedName>
</protein>
<evidence type="ECO:0000256" key="1">
    <source>
        <dbReference type="SAM" id="Phobius"/>
    </source>
</evidence>
<feature type="transmembrane region" description="Helical" evidence="1">
    <location>
        <begin position="6"/>
        <end position="23"/>
    </location>
</feature>
<evidence type="ECO:0000313" key="3">
    <source>
        <dbReference type="Proteomes" id="UP000595375"/>
    </source>
</evidence>
<sequence>MKFIYLYIGAMIIFGLGYSFFMLNRANKRKKETLEWLEKNPKAAKVYIGRTSSNLLSFILTPSSISLIAIDGKEPTTFIMEGTKQVFYLTPGKHTITSSFQKSRPGILSKRVITEYEPTTQEVEVEAEKTYIYSFDKKNEQYTFTEVNQ</sequence>
<dbReference type="Proteomes" id="UP000595375">
    <property type="component" value="Chromosome"/>
</dbReference>
<reference evidence="2 3" key="1">
    <citation type="submission" date="2021-01" db="EMBL/GenBank/DDBJ databases">
        <title>FDA dAtabase for Regulatory Grade micrObial Sequences (FDA-ARGOS): Supporting development and validation of Infectious Disease Dx tests.</title>
        <authorList>
            <person name="Sproer C."/>
            <person name="Gronow S."/>
            <person name="Severitt S."/>
            <person name="Schroder I."/>
            <person name="Tallon L."/>
            <person name="Sadzewicz L."/>
            <person name="Zhao X."/>
            <person name="Boylan J."/>
            <person name="Ott S."/>
            <person name="Bowen H."/>
            <person name="Vavikolanu K."/>
            <person name="Mehta A."/>
            <person name="Aluvathingal J."/>
            <person name="Nadendla S."/>
            <person name="Lowell S."/>
            <person name="Myers T."/>
            <person name="Yan Y."/>
            <person name="Sichtig H."/>
        </authorList>
    </citation>
    <scope>NUCLEOTIDE SEQUENCE [LARGE SCALE GENOMIC DNA]</scope>
    <source>
        <strain evidence="2 3">FDAARGOS_1126</strain>
    </source>
</reference>
<proteinExistence type="predicted"/>